<comment type="catalytic activity">
    <reaction evidence="16 17">
        <text>epoxyqueuosine(34) in tRNA + AH2 = queuosine(34) in tRNA + A + H2O</text>
        <dbReference type="Rhea" id="RHEA:32159"/>
        <dbReference type="Rhea" id="RHEA-COMP:18571"/>
        <dbReference type="Rhea" id="RHEA-COMP:18582"/>
        <dbReference type="ChEBI" id="CHEBI:13193"/>
        <dbReference type="ChEBI" id="CHEBI:15377"/>
        <dbReference type="ChEBI" id="CHEBI:17499"/>
        <dbReference type="ChEBI" id="CHEBI:194431"/>
        <dbReference type="ChEBI" id="CHEBI:194443"/>
        <dbReference type="EC" id="1.17.99.6"/>
    </reaction>
</comment>
<proteinExistence type="inferred from homology"/>
<keyword evidence="12 17" id="KW-0411">Iron-sulfur</keyword>
<feature type="binding site" evidence="17">
    <location>
        <position position="92"/>
    </location>
    <ligand>
        <name>[4Fe-4S] cluster</name>
        <dbReference type="ChEBI" id="CHEBI:49883"/>
    </ligand>
</feature>
<dbReference type="UniPathway" id="UPA00392"/>
<sequence>MKILVHICCAPDALYFLKRLREDYPNTTLVGFFYDPNIHPYEEYKLRLIETERMCKSLGIELYEGEYDVENWMLSVKGYEDEPERGKRCKVCFDYRLERSAKFAKDIKATHITTTLLMSPKKEFNMLKESGYRVASMYGLEFLCPDYRKGGGTQEMFRMSKQLEFYHQDYCGCIYGLFKQKKEDAVKDLVSLGGRRPGSKEETLFIKSVRLFAEQRNLPCKEWEFSFLNWRVLYGRLQIGEITLPSLVSAFSRSIRGILKADVEEIVGNTVYYNKGGLKVILVDDLKDEPMHQFYGLTDPTFRVPHEYKEMLLKERIKAELSTEFSSDVSRVLLVGSLEASTFISVPADTLQDSRGISLETLEKFITQNLSDITQGKLALVVCGAESLGKAGSNYFTQRTGKRVEQLSYDFSL</sequence>
<evidence type="ECO:0000256" key="17">
    <source>
        <dbReference type="HAMAP-Rule" id="MF_02089"/>
    </source>
</evidence>
<dbReference type="PANTHER" id="PTHR36701">
    <property type="entry name" value="EPOXYQUEUOSINE REDUCTASE QUEH"/>
    <property type="match status" value="1"/>
</dbReference>
<dbReference type="Pfam" id="PF02677">
    <property type="entry name" value="QueH"/>
    <property type="match status" value="1"/>
</dbReference>
<feature type="binding site" evidence="17">
    <location>
        <position position="89"/>
    </location>
    <ligand>
        <name>[4Fe-4S] cluster</name>
        <dbReference type="ChEBI" id="CHEBI:49883"/>
    </ligand>
</feature>
<keyword evidence="14 17" id="KW-0676">Redox-active center</keyword>
<evidence type="ECO:0000256" key="3">
    <source>
        <dbReference type="ARBA" id="ARBA00008207"/>
    </source>
</evidence>
<keyword evidence="19" id="KW-1185">Reference proteome</keyword>
<evidence type="ECO:0000256" key="4">
    <source>
        <dbReference type="ARBA" id="ARBA00012622"/>
    </source>
</evidence>
<evidence type="ECO:0000256" key="12">
    <source>
        <dbReference type="ARBA" id="ARBA00023014"/>
    </source>
</evidence>
<dbReference type="RefSeq" id="WP_096602131.1">
    <property type="nucleotide sequence ID" value="NZ_OBEN01000005.1"/>
</dbReference>
<evidence type="ECO:0000256" key="8">
    <source>
        <dbReference type="ARBA" id="ARBA00022723"/>
    </source>
</evidence>
<reference evidence="19" key="1">
    <citation type="submission" date="2017-09" db="EMBL/GenBank/DDBJ databases">
        <authorList>
            <person name="Varghese N."/>
            <person name="Submissions S."/>
        </authorList>
    </citation>
    <scope>NUCLEOTIDE SEQUENCE [LARGE SCALE GENOMIC DNA]</scope>
    <source>
        <strain evidence="19">DSM 2913</strain>
    </source>
</reference>
<protein>
    <recommendedName>
        <fullName evidence="5 17">Epoxyqueuosine reductase QueH</fullName>
        <ecNumber evidence="4 17">1.17.99.6</ecNumber>
    </recommendedName>
    <alternativeName>
        <fullName evidence="15 17">Queuosine biosynthesis protein QueH</fullName>
    </alternativeName>
</protein>
<evidence type="ECO:0000256" key="1">
    <source>
        <dbReference type="ARBA" id="ARBA00002268"/>
    </source>
</evidence>
<evidence type="ECO:0000256" key="6">
    <source>
        <dbReference type="ARBA" id="ARBA00022485"/>
    </source>
</evidence>
<feature type="binding site" evidence="17">
    <location>
        <position position="8"/>
    </location>
    <ligand>
        <name>[4Fe-4S] cluster</name>
        <dbReference type="ChEBI" id="CHEBI:49883"/>
    </ligand>
</feature>
<keyword evidence="13 17" id="KW-1015">Disulfide bond</keyword>
<dbReference type="HAMAP" id="MF_02089">
    <property type="entry name" value="QueH"/>
    <property type="match status" value="1"/>
</dbReference>
<evidence type="ECO:0000256" key="16">
    <source>
        <dbReference type="ARBA" id="ARBA00047415"/>
    </source>
</evidence>
<dbReference type="AlphaFoldDB" id="A0A285P3F3"/>
<evidence type="ECO:0000256" key="5">
    <source>
        <dbReference type="ARBA" id="ARBA00016895"/>
    </source>
</evidence>
<evidence type="ECO:0000256" key="15">
    <source>
        <dbReference type="ARBA" id="ARBA00031446"/>
    </source>
</evidence>
<keyword evidence="7 17" id="KW-0819">tRNA processing</keyword>
<dbReference type="OrthoDB" id="9801033at2"/>
<dbReference type="EC" id="1.17.99.6" evidence="4 17"/>
<name>A0A285P3F3_9AQUI</name>
<gene>
    <name evidence="17" type="primary">queH</name>
    <name evidence="18" type="ORF">SAMN06265353_1076</name>
</gene>
<dbReference type="EMBL" id="OBEN01000005">
    <property type="protein sequence ID" value="SNZ14401.1"/>
    <property type="molecule type" value="Genomic_DNA"/>
</dbReference>
<evidence type="ECO:0000256" key="9">
    <source>
        <dbReference type="ARBA" id="ARBA00022785"/>
    </source>
</evidence>
<comment type="function">
    <text evidence="1 17">Catalyzes the conversion of epoxyqueuosine (oQ) to queuosine (Q), which is a hypermodified base found in the wobble positions of tRNA(Asp), tRNA(Asn), tRNA(His) and tRNA(Tyr).</text>
</comment>
<evidence type="ECO:0000313" key="18">
    <source>
        <dbReference type="EMBL" id="SNZ14401.1"/>
    </source>
</evidence>
<keyword evidence="8 17" id="KW-0479">Metal-binding</keyword>
<comment type="similarity">
    <text evidence="3 17">Belongs to the QueH family.</text>
</comment>
<evidence type="ECO:0000313" key="19">
    <source>
        <dbReference type="Proteomes" id="UP000218627"/>
    </source>
</evidence>
<evidence type="ECO:0000256" key="14">
    <source>
        <dbReference type="ARBA" id="ARBA00023284"/>
    </source>
</evidence>
<dbReference type="GO" id="GO:0046872">
    <property type="term" value="F:metal ion binding"/>
    <property type="evidence" value="ECO:0007669"/>
    <property type="project" value="UniProtKB-KW"/>
</dbReference>
<evidence type="ECO:0000256" key="10">
    <source>
        <dbReference type="ARBA" id="ARBA00023002"/>
    </source>
</evidence>
<organism evidence="18 19">
    <name type="scientific">Hydrogenobacter hydrogenophilus</name>
    <dbReference type="NCBI Taxonomy" id="35835"/>
    <lineage>
        <taxon>Bacteria</taxon>
        <taxon>Pseudomonadati</taxon>
        <taxon>Aquificota</taxon>
        <taxon>Aquificia</taxon>
        <taxon>Aquificales</taxon>
        <taxon>Aquificaceae</taxon>
        <taxon>Hydrogenobacter</taxon>
    </lineage>
</organism>
<evidence type="ECO:0000256" key="13">
    <source>
        <dbReference type="ARBA" id="ARBA00023157"/>
    </source>
</evidence>
<evidence type="ECO:0000256" key="11">
    <source>
        <dbReference type="ARBA" id="ARBA00023004"/>
    </source>
</evidence>
<dbReference type="Proteomes" id="UP000218627">
    <property type="component" value="Unassembled WGS sequence"/>
</dbReference>
<keyword evidence="9 17" id="KW-0671">Queuosine biosynthesis</keyword>
<keyword evidence="10 17" id="KW-0560">Oxidoreductase</keyword>
<dbReference type="GO" id="GO:0051539">
    <property type="term" value="F:4 iron, 4 sulfur cluster binding"/>
    <property type="evidence" value="ECO:0007669"/>
    <property type="project" value="UniProtKB-UniRule"/>
</dbReference>
<feature type="disulfide bond" description="Redox-active" evidence="17">
    <location>
        <begin position="171"/>
        <end position="173"/>
    </location>
</feature>
<evidence type="ECO:0000256" key="2">
    <source>
        <dbReference type="ARBA" id="ARBA00004691"/>
    </source>
</evidence>
<keyword evidence="6 17" id="KW-0004">4Fe-4S</keyword>
<dbReference type="PANTHER" id="PTHR36701:SF1">
    <property type="entry name" value="EPOXYQUEUOSINE REDUCTASE QUEH"/>
    <property type="match status" value="1"/>
</dbReference>
<dbReference type="GO" id="GO:0052693">
    <property type="term" value="F:epoxyqueuosine reductase activity"/>
    <property type="evidence" value="ECO:0007669"/>
    <property type="project" value="UniProtKB-UniRule"/>
</dbReference>
<dbReference type="InterPro" id="IPR003828">
    <property type="entry name" value="QueH"/>
</dbReference>
<dbReference type="GO" id="GO:0008616">
    <property type="term" value="P:tRNA queuosine(34) biosynthetic process"/>
    <property type="evidence" value="ECO:0007669"/>
    <property type="project" value="UniProtKB-UniRule"/>
</dbReference>
<feature type="binding site" evidence="17">
    <location>
        <position position="9"/>
    </location>
    <ligand>
        <name>[4Fe-4S] cluster</name>
        <dbReference type="ChEBI" id="CHEBI:49883"/>
    </ligand>
</feature>
<accession>A0A285P3F3</accession>
<keyword evidence="11 17" id="KW-0408">Iron</keyword>
<comment type="pathway">
    <text evidence="2 17">tRNA modification; tRNA-queuosine biosynthesis.</text>
</comment>
<evidence type="ECO:0000256" key="7">
    <source>
        <dbReference type="ARBA" id="ARBA00022694"/>
    </source>
</evidence>